<sequence>MADEKLNPQEEVVKRYLEEQIQKDEALRTLYVPSKIKDCFKYITSEARKKAVGQCAMIEYAIVFKWARDYYLEVLPKEAEKKVVTEIKTKAEPVVVEKKDVSVVKKTQDSNGQLFFDFF</sequence>
<evidence type="ECO:0000313" key="2">
    <source>
        <dbReference type="Proteomes" id="UP000182360"/>
    </source>
</evidence>
<evidence type="ECO:0000313" key="1">
    <source>
        <dbReference type="EMBL" id="SEP83407.1"/>
    </source>
</evidence>
<reference evidence="1 2" key="1">
    <citation type="submission" date="2016-10" db="EMBL/GenBank/DDBJ databases">
        <authorList>
            <person name="de Groot N.N."/>
        </authorList>
    </citation>
    <scope>NUCLEOTIDE SEQUENCE [LARGE SCALE GENOMIC DNA]</scope>
    <source>
        <strain evidence="1 2">B25</strain>
    </source>
</reference>
<dbReference type="InterPro" id="IPR025624">
    <property type="entry name" value="PcfK"/>
</dbReference>
<dbReference type="AlphaFoldDB" id="A0A1H9B3V3"/>
<protein>
    <submittedName>
        <fullName evidence="1">PcfK-like protein</fullName>
    </submittedName>
</protein>
<name>A0A1H9B3V3_9SPIR</name>
<organism evidence="1 2">
    <name type="scientific">Treponema bryantii</name>
    <dbReference type="NCBI Taxonomy" id="163"/>
    <lineage>
        <taxon>Bacteria</taxon>
        <taxon>Pseudomonadati</taxon>
        <taxon>Spirochaetota</taxon>
        <taxon>Spirochaetia</taxon>
        <taxon>Spirochaetales</taxon>
        <taxon>Treponemataceae</taxon>
        <taxon>Treponema</taxon>
    </lineage>
</organism>
<dbReference type="Pfam" id="PF14058">
    <property type="entry name" value="PcfK"/>
    <property type="match status" value="1"/>
</dbReference>
<proteinExistence type="predicted"/>
<dbReference type="RefSeq" id="WP_074640675.1">
    <property type="nucleotide sequence ID" value="NZ_FOFU01000001.1"/>
</dbReference>
<dbReference type="EMBL" id="FOFU01000001">
    <property type="protein sequence ID" value="SEP83407.1"/>
    <property type="molecule type" value="Genomic_DNA"/>
</dbReference>
<gene>
    <name evidence="1" type="ORF">SAMN04487977_101560</name>
</gene>
<dbReference type="Proteomes" id="UP000182360">
    <property type="component" value="Unassembled WGS sequence"/>
</dbReference>
<keyword evidence="2" id="KW-1185">Reference proteome</keyword>
<accession>A0A1H9B3V3</accession>